<evidence type="ECO:0000313" key="2">
    <source>
        <dbReference type="EMBL" id="TFI00419.1"/>
    </source>
</evidence>
<feature type="region of interest" description="Disordered" evidence="1">
    <location>
        <begin position="1"/>
        <end position="66"/>
    </location>
</feature>
<organism evidence="2 3">
    <name type="scientific">Micrococcus lylae</name>
    <dbReference type="NCBI Taxonomy" id="1273"/>
    <lineage>
        <taxon>Bacteria</taxon>
        <taxon>Bacillati</taxon>
        <taxon>Actinomycetota</taxon>
        <taxon>Actinomycetes</taxon>
        <taxon>Micrococcales</taxon>
        <taxon>Micrococcaceae</taxon>
        <taxon>Micrococcus</taxon>
    </lineage>
</organism>
<reference evidence="2 3" key="1">
    <citation type="submission" date="2019-03" db="EMBL/GenBank/DDBJ databases">
        <title>Reclassification of Micrococcus aloeverae and Micrococcus yunnanensis as later heterotypic synonyms of Micrococcus luteus.</title>
        <authorList>
            <person name="Huang C.-H."/>
        </authorList>
    </citation>
    <scope>NUCLEOTIDE SEQUENCE [LARGE SCALE GENOMIC DNA]</scope>
    <source>
        <strain evidence="2 3">BCRC 12151</strain>
    </source>
</reference>
<keyword evidence="3" id="KW-1185">Reference proteome</keyword>
<protein>
    <submittedName>
        <fullName evidence="2">Uncharacterized protein</fullName>
    </submittedName>
</protein>
<name>A0ABY2K494_9MICC</name>
<evidence type="ECO:0000256" key="1">
    <source>
        <dbReference type="SAM" id="MobiDB-lite"/>
    </source>
</evidence>
<proteinExistence type="predicted"/>
<accession>A0ABY2K494</accession>
<dbReference type="EMBL" id="SPKT01000004">
    <property type="protein sequence ID" value="TFI00419.1"/>
    <property type="molecule type" value="Genomic_DNA"/>
</dbReference>
<gene>
    <name evidence="2" type="ORF">E4A49_03325</name>
</gene>
<sequence length="66" mass="6630">MHGPEPAPPADAGGGLRLGVRHARARDQGTGDRGRGAPHRVERPGDGGQGGGTRCAHRPSRASCAG</sequence>
<evidence type="ECO:0000313" key="3">
    <source>
        <dbReference type="Proteomes" id="UP000297477"/>
    </source>
</evidence>
<dbReference type="Proteomes" id="UP000297477">
    <property type="component" value="Unassembled WGS sequence"/>
</dbReference>
<comment type="caution">
    <text evidence="2">The sequence shown here is derived from an EMBL/GenBank/DDBJ whole genome shotgun (WGS) entry which is preliminary data.</text>
</comment>
<feature type="compositionally biased region" description="Basic and acidic residues" evidence="1">
    <location>
        <begin position="25"/>
        <end position="45"/>
    </location>
</feature>